<evidence type="ECO:0000256" key="3">
    <source>
        <dbReference type="ARBA" id="ARBA00023163"/>
    </source>
</evidence>
<dbReference type="SUPFAM" id="SSF47413">
    <property type="entry name" value="lambda repressor-like DNA-binding domains"/>
    <property type="match status" value="1"/>
</dbReference>
<dbReference type="PANTHER" id="PTHR46797">
    <property type="entry name" value="HTH-TYPE TRANSCRIPTIONAL REGULATOR"/>
    <property type="match status" value="1"/>
</dbReference>
<dbReference type="GO" id="GO:0003700">
    <property type="term" value="F:DNA-binding transcription factor activity"/>
    <property type="evidence" value="ECO:0007669"/>
    <property type="project" value="TreeGrafter"/>
</dbReference>
<dbReference type="GO" id="GO:0003677">
    <property type="term" value="F:DNA binding"/>
    <property type="evidence" value="ECO:0007669"/>
    <property type="project" value="UniProtKB-KW"/>
</dbReference>
<evidence type="ECO:0000256" key="2">
    <source>
        <dbReference type="ARBA" id="ARBA00023125"/>
    </source>
</evidence>
<dbReference type="Gene3D" id="1.10.260.40">
    <property type="entry name" value="lambda repressor-like DNA-binding domains"/>
    <property type="match status" value="1"/>
</dbReference>
<dbReference type="GO" id="GO:0005829">
    <property type="term" value="C:cytosol"/>
    <property type="evidence" value="ECO:0007669"/>
    <property type="project" value="TreeGrafter"/>
</dbReference>
<dbReference type="PANTHER" id="PTHR46797:SF23">
    <property type="entry name" value="HTH-TYPE TRANSCRIPTIONAL REGULATOR SUTR"/>
    <property type="match status" value="1"/>
</dbReference>
<dbReference type="STRING" id="1434111.MSLAZ_2532"/>
<dbReference type="Proteomes" id="UP000033072">
    <property type="component" value="Chromosome"/>
</dbReference>
<gene>
    <name evidence="5" type="ORF">MSLAZ_2532</name>
</gene>
<keyword evidence="2" id="KW-0238">DNA-binding</keyword>
<organism evidence="5 6">
    <name type="scientific">Methanosarcina lacustris Z-7289</name>
    <dbReference type="NCBI Taxonomy" id="1434111"/>
    <lineage>
        <taxon>Archaea</taxon>
        <taxon>Methanobacteriati</taxon>
        <taxon>Methanobacteriota</taxon>
        <taxon>Stenosarchaea group</taxon>
        <taxon>Methanomicrobia</taxon>
        <taxon>Methanosarcinales</taxon>
        <taxon>Methanosarcinaceae</taxon>
        <taxon>Methanosarcina</taxon>
    </lineage>
</organism>
<dbReference type="Pfam" id="PF01381">
    <property type="entry name" value="HTH_3"/>
    <property type="match status" value="1"/>
</dbReference>
<dbReference type="AlphaFoldDB" id="A0A0E3S9F5"/>
<accession>A0A0E3S9F5</accession>
<sequence>MYMKDEELFGILIRDIRKNKFISQEKLAEKTGLDRSFISLIERGKRVPTLTTICKLSKALGIKASELLKLYEERIVHEDK</sequence>
<protein>
    <submittedName>
        <fullName evidence="5">Putative transcriptional regulators</fullName>
    </submittedName>
</protein>
<evidence type="ECO:0000313" key="5">
    <source>
        <dbReference type="EMBL" id="AKB75793.1"/>
    </source>
</evidence>
<keyword evidence="3" id="KW-0804">Transcription</keyword>
<reference evidence="5 6" key="1">
    <citation type="submission" date="2014-07" db="EMBL/GenBank/DDBJ databases">
        <title>Methanogenic archaea and the global carbon cycle.</title>
        <authorList>
            <person name="Henriksen J.R."/>
            <person name="Luke J."/>
            <person name="Reinhart S."/>
            <person name="Benedict M.N."/>
            <person name="Youngblut N.D."/>
            <person name="Metcalf M.E."/>
            <person name="Whitaker R.J."/>
            <person name="Metcalf W.W."/>
        </authorList>
    </citation>
    <scope>NUCLEOTIDE SEQUENCE [LARGE SCALE GENOMIC DNA]</scope>
    <source>
        <strain evidence="5 6">Z-7289</strain>
    </source>
</reference>
<keyword evidence="1" id="KW-0805">Transcription regulation</keyword>
<feature type="domain" description="HTH cro/C1-type" evidence="4">
    <location>
        <begin position="13"/>
        <end position="67"/>
    </location>
</feature>
<dbReference type="InterPro" id="IPR001387">
    <property type="entry name" value="Cro/C1-type_HTH"/>
</dbReference>
<evidence type="ECO:0000313" key="6">
    <source>
        <dbReference type="Proteomes" id="UP000033072"/>
    </source>
</evidence>
<dbReference type="KEGG" id="mls:MSLAZ_2532"/>
<name>A0A0E3S9F5_9EURY</name>
<evidence type="ECO:0000259" key="4">
    <source>
        <dbReference type="PROSITE" id="PS50943"/>
    </source>
</evidence>
<dbReference type="InterPro" id="IPR010982">
    <property type="entry name" value="Lambda_DNA-bd_dom_sf"/>
</dbReference>
<dbReference type="InterPro" id="IPR050807">
    <property type="entry name" value="TransReg_Diox_bact_type"/>
</dbReference>
<proteinExistence type="predicted"/>
<dbReference type="HOGENOM" id="CLU_066192_29_0_2"/>
<keyword evidence="6" id="KW-1185">Reference proteome</keyword>
<dbReference type="SMART" id="SM00530">
    <property type="entry name" value="HTH_XRE"/>
    <property type="match status" value="1"/>
</dbReference>
<dbReference type="CDD" id="cd00093">
    <property type="entry name" value="HTH_XRE"/>
    <property type="match status" value="1"/>
</dbReference>
<evidence type="ECO:0000256" key="1">
    <source>
        <dbReference type="ARBA" id="ARBA00023015"/>
    </source>
</evidence>
<dbReference type="PATRIC" id="fig|1434111.4.peg.3362"/>
<dbReference type="PROSITE" id="PS50943">
    <property type="entry name" value="HTH_CROC1"/>
    <property type="match status" value="1"/>
</dbReference>
<dbReference type="EMBL" id="CP009515">
    <property type="protein sequence ID" value="AKB75793.1"/>
    <property type="molecule type" value="Genomic_DNA"/>
</dbReference>